<dbReference type="PANTHER" id="PTHR46333:SF2">
    <property type="entry name" value="CYTOKINESIS PROTEIN 3"/>
    <property type="match status" value="1"/>
</dbReference>
<comment type="caution">
    <text evidence="2">The sequence shown here is derived from an EMBL/GenBank/DDBJ whole genome shotgun (WGS) entry which is preliminary data.</text>
</comment>
<dbReference type="SUPFAM" id="SSF54001">
    <property type="entry name" value="Cysteine proteinases"/>
    <property type="match status" value="1"/>
</dbReference>
<sequence length="580" mass="64684">MSKPKGRFYRLLAAFICAIILANAVCITAFAESGRKSEWVYYVNPMYADEEQSHYSYSHEVYSSGDSAGSVPYFDTLEGSLDYVRQQFANREATISFGSRESVIVNGSVDYYMDLVCQHTGNPVFGDYIAWSYGSARVGYSYDGVTYTNTLYISYYTTAEQEKELDDAINRLYSELDLDGCSDYRKVRKIYDYITENVTYDYDNLNNSSYKLKHTAYAALINGTAVCQGYALLFYRLCLMAGVDTRYIASSDHGWNIVRLDGRYYNVDSTWDAEYLEVLGRYNYFLKSMDTFENNDTGSHTRLEEYSTDEFNAAYPMSDTAFSYEEVSYSFSNGVLTVNAEYDFPLPKKSVYSWSRYKGTATEIVVTGSPGFIPSNAFSGFTRATAVTLPDSVERIGDKAFYGCSSLSGVNMPSRLKEIGDSSFSNTSLGTVILPDGFKLLGDNAFSGSSLTMLSIPDSTALIGSRILSGNKSQSLLLYFPDQCKTDPDMLIGLSSELFVFNSGSQYINSVPPSGDAWSGVSSFYLSMSDYLLNGILGRQGVNSDTLNGLKRYYGYSDGSDVSIRDFNYMYNQAILSKTP</sequence>
<dbReference type="EMBL" id="DVOL01000044">
    <property type="protein sequence ID" value="HIV10720.1"/>
    <property type="molecule type" value="Genomic_DNA"/>
</dbReference>
<dbReference type="Gene3D" id="3.80.10.10">
    <property type="entry name" value="Ribonuclease Inhibitor"/>
    <property type="match status" value="1"/>
</dbReference>
<dbReference type="SUPFAM" id="SSF52058">
    <property type="entry name" value="L domain-like"/>
    <property type="match status" value="1"/>
</dbReference>
<reference evidence="2" key="2">
    <citation type="journal article" date="2021" name="PeerJ">
        <title>Extensive microbial diversity within the chicken gut microbiome revealed by metagenomics and culture.</title>
        <authorList>
            <person name="Gilroy R."/>
            <person name="Ravi A."/>
            <person name="Getino M."/>
            <person name="Pursley I."/>
            <person name="Horton D.L."/>
            <person name="Alikhan N.F."/>
            <person name="Baker D."/>
            <person name="Gharbi K."/>
            <person name="Hall N."/>
            <person name="Watson M."/>
            <person name="Adriaenssens E.M."/>
            <person name="Foster-Nyarko E."/>
            <person name="Jarju S."/>
            <person name="Secka A."/>
            <person name="Antonio M."/>
            <person name="Oren A."/>
            <person name="Chaudhuri R.R."/>
            <person name="La Ragione R."/>
            <person name="Hildebrand F."/>
            <person name="Pallen M.J."/>
        </authorList>
    </citation>
    <scope>NUCLEOTIDE SEQUENCE</scope>
    <source>
        <strain evidence="2">1370</strain>
    </source>
</reference>
<dbReference type="Pfam" id="PF13306">
    <property type="entry name" value="LRR_5"/>
    <property type="match status" value="1"/>
</dbReference>
<gene>
    <name evidence="2" type="ORF">IAD28_03365</name>
</gene>
<dbReference type="InterPro" id="IPR026906">
    <property type="entry name" value="LRR_5"/>
</dbReference>
<dbReference type="PANTHER" id="PTHR46333">
    <property type="entry name" value="CYTOKINESIS PROTEIN 3"/>
    <property type="match status" value="1"/>
</dbReference>
<name>A0A9D1T3P9_9FIRM</name>
<proteinExistence type="predicted"/>
<evidence type="ECO:0000259" key="1">
    <source>
        <dbReference type="SMART" id="SM00460"/>
    </source>
</evidence>
<dbReference type="InterPro" id="IPR052557">
    <property type="entry name" value="CAP/Cytokinesis_protein"/>
</dbReference>
<dbReference type="InterPro" id="IPR038765">
    <property type="entry name" value="Papain-like_cys_pep_sf"/>
</dbReference>
<organism evidence="2 3">
    <name type="scientific">Candidatus Faeciplasma avium</name>
    <dbReference type="NCBI Taxonomy" id="2840798"/>
    <lineage>
        <taxon>Bacteria</taxon>
        <taxon>Bacillati</taxon>
        <taxon>Bacillota</taxon>
        <taxon>Clostridia</taxon>
        <taxon>Eubacteriales</taxon>
        <taxon>Oscillospiraceae</taxon>
        <taxon>Oscillospiraceae incertae sedis</taxon>
        <taxon>Candidatus Faeciplasma</taxon>
    </lineage>
</organism>
<dbReference type="Pfam" id="PF01841">
    <property type="entry name" value="Transglut_core"/>
    <property type="match status" value="1"/>
</dbReference>
<accession>A0A9D1T3P9</accession>
<dbReference type="Gene3D" id="3.10.620.30">
    <property type="match status" value="1"/>
</dbReference>
<evidence type="ECO:0000313" key="2">
    <source>
        <dbReference type="EMBL" id="HIV10720.1"/>
    </source>
</evidence>
<evidence type="ECO:0000313" key="3">
    <source>
        <dbReference type="Proteomes" id="UP000823960"/>
    </source>
</evidence>
<dbReference type="InterPro" id="IPR002931">
    <property type="entry name" value="Transglutaminase-like"/>
</dbReference>
<reference evidence="2" key="1">
    <citation type="submission" date="2020-10" db="EMBL/GenBank/DDBJ databases">
        <authorList>
            <person name="Gilroy R."/>
        </authorList>
    </citation>
    <scope>NUCLEOTIDE SEQUENCE</scope>
    <source>
        <strain evidence="2">1370</strain>
    </source>
</reference>
<feature type="domain" description="Transglutaminase-like" evidence="1">
    <location>
        <begin position="219"/>
        <end position="271"/>
    </location>
</feature>
<protein>
    <submittedName>
        <fullName evidence="2">Leucine-rich repeat protein</fullName>
    </submittedName>
</protein>
<dbReference type="Proteomes" id="UP000823960">
    <property type="component" value="Unassembled WGS sequence"/>
</dbReference>
<dbReference type="InterPro" id="IPR032675">
    <property type="entry name" value="LRR_dom_sf"/>
</dbReference>
<dbReference type="GO" id="GO:0005737">
    <property type="term" value="C:cytoplasm"/>
    <property type="evidence" value="ECO:0007669"/>
    <property type="project" value="TreeGrafter"/>
</dbReference>
<dbReference type="AlphaFoldDB" id="A0A9D1T3P9"/>
<dbReference type="SMART" id="SM00460">
    <property type="entry name" value="TGc"/>
    <property type="match status" value="1"/>
</dbReference>